<organism evidence="2 3">
    <name type="scientific">Leucosporidium creatinivorum</name>
    <dbReference type="NCBI Taxonomy" id="106004"/>
    <lineage>
        <taxon>Eukaryota</taxon>
        <taxon>Fungi</taxon>
        <taxon>Dikarya</taxon>
        <taxon>Basidiomycota</taxon>
        <taxon>Pucciniomycotina</taxon>
        <taxon>Microbotryomycetes</taxon>
        <taxon>Leucosporidiales</taxon>
        <taxon>Leucosporidium</taxon>
    </lineage>
</organism>
<dbReference type="InParanoid" id="A0A1Y2EC76"/>
<reference evidence="2 3" key="1">
    <citation type="submission" date="2016-07" db="EMBL/GenBank/DDBJ databases">
        <title>Pervasive Adenine N6-methylation of Active Genes in Fungi.</title>
        <authorList>
            <consortium name="DOE Joint Genome Institute"/>
            <person name="Mondo S.J."/>
            <person name="Dannebaum R.O."/>
            <person name="Kuo R.C."/>
            <person name="Labutti K."/>
            <person name="Haridas S."/>
            <person name="Kuo A."/>
            <person name="Salamov A."/>
            <person name="Ahrendt S.R."/>
            <person name="Lipzen A."/>
            <person name="Sullivan W."/>
            <person name="Andreopoulos W.B."/>
            <person name="Clum A."/>
            <person name="Lindquist E."/>
            <person name="Daum C."/>
            <person name="Ramamoorthy G.K."/>
            <person name="Gryganskyi A."/>
            <person name="Culley D."/>
            <person name="Magnuson J.K."/>
            <person name="James T.Y."/>
            <person name="O'Malley M.A."/>
            <person name="Stajich J.E."/>
            <person name="Spatafora J.W."/>
            <person name="Visel A."/>
            <person name="Grigoriev I.V."/>
        </authorList>
    </citation>
    <scope>NUCLEOTIDE SEQUENCE [LARGE SCALE GENOMIC DNA]</scope>
    <source>
        <strain evidence="2 3">62-1032</strain>
    </source>
</reference>
<evidence type="ECO:0000313" key="2">
    <source>
        <dbReference type="EMBL" id="ORY69168.1"/>
    </source>
</evidence>
<evidence type="ECO:0000313" key="3">
    <source>
        <dbReference type="Proteomes" id="UP000193467"/>
    </source>
</evidence>
<sequence length="91" mass="10380">MWKGGAGRGRRGNGEASRREGRKEGQRAVHRVQRLKTPQVSAKKEVRHLINKNSRSRPSFCHTACSTERRRAPLRPGRQIRRLAGEGSRVR</sequence>
<evidence type="ECO:0000256" key="1">
    <source>
        <dbReference type="SAM" id="MobiDB-lite"/>
    </source>
</evidence>
<dbReference type="AlphaFoldDB" id="A0A1Y2EC76"/>
<gene>
    <name evidence="2" type="ORF">BCR35DRAFT_171404</name>
</gene>
<proteinExistence type="predicted"/>
<protein>
    <submittedName>
        <fullName evidence="2">Uncharacterized protein</fullName>
    </submittedName>
</protein>
<accession>A0A1Y2EC76</accession>
<feature type="compositionally biased region" description="Basic and acidic residues" evidence="1">
    <location>
        <begin position="12"/>
        <end position="27"/>
    </location>
</feature>
<keyword evidence="3" id="KW-1185">Reference proteome</keyword>
<feature type="region of interest" description="Disordered" evidence="1">
    <location>
        <begin position="1"/>
        <end position="91"/>
    </location>
</feature>
<dbReference type="EMBL" id="MCGR01000058">
    <property type="protein sequence ID" value="ORY69168.1"/>
    <property type="molecule type" value="Genomic_DNA"/>
</dbReference>
<dbReference type="Proteomes" id="UP000193467">
    <property type="component" value="Unassembled WGS sequence"/>
</dbReference>
<comment type="caution">
    <text evidence="2">The sequence shown here is derived from an EMBL/GenBank/DDBJ whole genome shotgun (WGS) entry which is preliminary data.</text>
</comment>
<name>A0A1Y2EC76_9BASI</name>